<dbReference type="InterPro" id="IPR002035">
    <property type="entry name" value="VWF_A"/>
</dbReference>
<protein>
    <submittedName>
        <fullName evidence="2">Uncharacterized conserved protein YegL, contains vWA domain of TerY type</fullName>
    </submittedName>
</protein>
<dbReference type="AlphaFoldDB" id="A0A1G9X642"/>
<reference evidence="3" key="1">
    <citation type="submission" date="2016-10" db="EMBL/GenBank/DDBJ databases">
        <authorList>
            <person name="Varghese N."/>
            <person name="Submissions S."/>
        </authorList>
    </citation>
    <scope>NUCLEOTIDE SEQUENCE [LARGE SCALE GENOMIC DNA]</scope>
    <source>
        <strain evidence="3">DSM 44796</strain>
    </source>
</reference>
<dbReference type="RefSeq" id="WP_090014306.1">
    <property type="nucleotide sequence ID" value="NZ_FNET01000029.1"/>
</dbReference>
<dbReference type="PROSITE" id="PS50234">
    <property type="entry name" value="VWFA"/>
    <property type="match status" value="1"/>
</dbReference>
<name>A0A1G9X642_9PSEU</name>
<evidence type="ECO:0000259" key="1">
    <source>
        <dbReference type="PROSITE" id="PS50234"/>
    </source>
</evidence>
<dbReference type="SUPFAM" id="SSF53300">
    <property type="entry name" value="vWA-like"/>
    <property type="match status" value="1"/>
</dbReference>
<dbReference type="InterPro" id="IPR036465">
    <property type="entry name" value="vWFA_dom_sf"/>
</dbReference>
<dbReference type="EMBL" id="FNET01000029">
    <property type="protein sequence ID" value="SDM92162.1"/>
    <property type="molecule type" value="Genomic_DNA"/>
</dbReference>
<proteinExistence type="predicted"/>
<dbReference type="Gene3D" id="3.40.50.410">
    <property type="entry name" value="von Willebrand factor, type A domain"/>
    <property type="match status" value="1"/>
</dbReference>
<dbReference type="SMART" id="SM00327">
    <property type="entry name" value="VWA"/>
    <property type="match status" value="1"/>
</dbReference>
<organism evidence="2 3">
    <name type="scientific">Lentzea albidocapillata subsp. violacea</name>
    <dbReference type="NCBI Taxonomy" id="128104"/>
    <lineage>
        <taxon>Bacteria</taxon>
        <taxon>Bacillati</taxon>
        <taxon>Actinomycetota</taxon>
        <taxon>Actinomycetes</taxon>
        <taxon>Pseudonocardiales</taxon>
        <taxon>Pseudonocardiaceae</taxon>
        <taxon>Lentzea</taxon>
    </lineage>
</organism>
<evidence type="ECO:0000313" key="2">
    <source>
        <dbReference type="EMBL" id="SDM92162.1"/>
    </source>
</evidence>
<dbReference type="Proteomes" id="UP000199682">
    <property type="component" value="Unassembled WGS sequence"/>
</dbReference>
<gene>
    <name evidence="2" type="ORF">SAMN04488074_12951</name>
</gene>
<feature type="domain" description="VWFA" evidence="1">
    <location>
        <begin position="16"/>
        <end position="205"/>
    </location>
</feature>
<sequence length="224" mass="24411">MSLLDSFAPIPARTLPVVLLLDTSGSMREDDKIEILNNSVTEMIEELTEVDAGHGSITLSIITFGGESANVVVAHKPIADVEFSSLRANGRTPLGEALKLTRELIEDREALPSRAYRPTIALVSDGIPTDRDWKQELDALLTSERGGKATRFALAIGADADLELLAKFSGDKPHEASEATEIRKFLRFVTTTVSQVTLSEFVPDVSPTSDREESILRLQSDDAF</sequence>
<accession>A0A1G9X642</accession>
<evidence type="ECO:0000313" key="3">
    <source>
        <dbReference type="Proteomes" id="UP000199682"/>
    </source>
</evidence>
<dbReference type="Pfam" id="PF13519">
    <property type="entry name" value="VWA_2"/>
    <property type="match status" value="1"/>
</dbReference>